<evidence type="ECO:0000313" key="8">
    <source>
        <dbReference type="EMBL" id="CCI82287.1"/>
    </source>
</evidence>
<protein>
    <recommendedName>
        <fullName evidence="6">Aminotransferase</fullName>
        <ecNumber evidence="6">2.6.1.-</ecNumber>
    </recommendedName>
</protein>
<gene>
    <name evidence="8" type="ORF">BN55_04115</name>
</gene>
<dbReference type="AlphaFoldDB" id="I7L6X4"/>
<dbReference type="PATRIC" id="fig|1423758.3.peg.1124"/>
<dbReference type="eggNOG" id="COG0436">
    <property type="taxonomic scope" value="Bacteria"/>
</dbReference>
<keyword evidence="5" id="KW-0663">Pyridoxal phosphate</keyword>
<dbReference type="GO" id="GO:0008483">
    <property type="term" value="F:transaminase activity"/>
    <property type="evidence" value="ECO:0007669"/>
    <property type="project" value="UniProtKB-KW"/>
</dbReference>
<evidence type="ECO:0000256" key="2">
    <source>
        <dbReference type="ARBA" id="ARBA00007441"/>
    </source>
</evidence>
<comment type="similarity">
    <text evidence="2 6">Belongs to the class-I pyridoxal-phosphate-dependent aminotransferase family.</text>
</comment>
<dbReference type="InterPro" id="IPR004839">
    <property type="entry name" value="Aminotransferase_I/II_large"/>
</dbReference>
<dbReference type="RefSeq" id="WP_008471329.1">
    <property type="nucleotide sequence ID" value="NZ_AYZP01000020.1"/>
</dbReference>
<keyword evidence="3 6" id="KW-0032">Aminotransferase</keyword>
<evidence type="ECO:0000256" key="1">
    <source>
        <dbReference type="ARBA" id="ARBA00001933"/>
    </source>
</evidence>
<comment type="caution">
    <text evidence="8">The sequence shown here is derived from an EMBL/GenBank/DDBJ whole genome shotgun (WGS) entry which is preliminary data.</text>
</comment>
<evidence type="ECO:0000256" key="6">
    <source>
        <dbReference type="RuleBase" id="RU000481"/>
    </source>
</evidence>
<name>I7L6X4_9LACO</name>
<dbReference type="InterPro" id="IPR015422">
    <property type="entry name" value="PyrdxlP-dep_Trfase_small"/>
</dbReference>
<evidence type="ECO:0000256" key="5">
    <source>
        <dbReference type="ARBA" id="ARBA00022898"/>
    </source>
</evidence>
<dbReference type="OrthoDB" id="9802328at2"/>
<dbReference type="PROSITE" id="PS00105">
    <property type="entry name" value="AA_TRANSFER_CLASS_1"/>
    <property type="match status" value="1"/>
</dbReference>
<dbReference type="GO" id="GO:0030170">
    <property type="term" value="F:pyridoxal phosphate binding"/>
    <property type="evidence" value="ECO:0007669"/>
    <property type="project" value="InterPro"/>
</dbReference>
<dbReference type="InterPro" id="IPR050596">
    <property type="entry name" value="AspAT/PAT-like"/>
</dbReference>
<feature type="domain" description="Aminotransferase class I/classII large" evidence="7">
    <location>
        <begin position="37"/>
        <end position="386"/>
    </location>
</feature>
<dbReference type="PRINTS" id="PR00753">
    <property type="entry name" value="ACCSYNTHASE"/>
</dbReference>
<keyword evidence="4 6" id="KW-0808">Transferase</keyword>
<evidence type="ECO:0000313" key="9">
    <source>
        <dbReference type="Proteomes" id="UP000009320"/>
    </source>
</evidence>
<sequence>MPHLASNLNNHFNERLSELGPSKIRAFDQKVSTIPGIIKLTIGEPDLNTPDHIKQAAVDDILANDSHYAPQSGKPELRQAVSSYLKRSLDLNYDPNSEICISVGATGALNDVFMSILNPGDKIIVPTPVWALYFQLIKVTGAIPVQVDTSKDGFILTPEHLQKVIDQQGPIKAIILTDPSNPTGRVYSKQQLLGLSQVIEKNNLISVSDEIYGELVYGNNKHHSLSQFIPDRNILISGLSKAYAMTGWRLGYIAGPQEVMKNIIKMNAFLVTSVTDNVQAAAIEALNNGHEDPIKARSIYADRLEFMKTGLEKIGFEMSTPQGAFYIFAKIPDQFGNDDETFANELAKKARVGVTPGRYFGTGGQGYVRMSYASSKENLKESLRRITNFVENLNN</sequence>
<dbReference type="CDD" id="cd00609">
    <property type="entry name" value="AAT_like"/>
    <property type="match status" value="1"/>
</dbReference>
<dbReference type="Gene3D" id="3.90.1150.10">
    <property type="entry name" value="Aspartate Aminotransferase, domain 1"/>
    <property type="match status" value="1"/>
</dbReference>
<accession>I7L6X4</accession>
<evidence type="ECO:0000259" key="7">
    <source>
        <dbReference type="Pfam" id="PF00155"/>
    </source>
</evidence>
<dbReference type="EC" id="2.6.1.-" evidence="6"/>
<dbReference type="PANTHER" id="PTHR46383">
    <property type="entry name" value="ASPARTATE AMINOTRANSFERASE"/>
    <property type="match status" value="1"/>
</dbReference>
<organism evidence="8 9">
    <name type="scientific">Lactobacillus hominis DSM 23910 = CRBIP 24.179</name>
    <dbReference type="NCBI Taxonomy" id="1423758"/>
    <lineage>
        <taxon>Bacteria</taxon>
        <taxon>Bacillati</taxon>
        <taxon>Bacillota</taxon>
        <taxon>Bacilli</taxon>
        <taxon>Lactobacillales</taxon>
        <taxon>Lactobacillaceae</taxon>
        <taxon>Lactobacillus</taxon>
    </lineage>
</organism>
<evidence type="ECO:0000256" key="3">
    <source>
        <dbReference type="ARBA" id="ARBA00022576"/>
    </source>
</evidence>
<dbReference type="SUPFAM" id="SSF53383">
    <property type="entry name" value="PLP-dependent transferases"/>
    <property type="match status" value="1"/>
</dbReference>
<dbReference type="InterPro" id="IPR015421">
    <property type="entry name" value="PyrdxlP-dep_Trfase_major"/>
</dbReference>
<dbReference type="InterPro" id="IPR004838">
    <property type="entry name" value="NHTrfase_class1_PyrdxlP-BS"/>
</dbReference>
<dbReference type="InterPro" id="IPR015424">
    <property type="entry name" value="PyrdxlP-dep_Trfase"/>
</dbReference>
<proteinExistence type="inferred from homology"/>
<keyword evidence="9" id="KW-1185">Reference proteome</keyword>
<dbReference type="EMBL" id="CAKE01000020">
    <property type="protein sequence ID" value="CCI82287.1"/>
    <property type="molecule type" value="Genomic_DNA"/>
</dbReference>
<reference evidence="8 9" key="1">
    <citation type="submission" date="2012-06" db="EMBL/GenBank/DDBJ databases">
        <title>Draft Genome Sequence of Lactobacillus hominis Strain CRBIP 24.179T, isolated from human intestine.</title>
        <authorList>
            <person name="Cousin S."/>
            <person name="Ma L."/>
            <person name="Bizet C."/>
            <person name="Loux V."/>
            <person name="Bouchier C."/>
            <person name="Clermont D."/>
            <person name="Creno S."/>
        </authorList>
    </citation>
    <scope>NUCLEOTIDE SEQUENCE [LARGE SCALE GENOMIC DNA]</scope>
    <source>
        <strain evidence="9">CRBIP 24.179T</strain>
    </source>
</reference>
<dbReference type="GeneID" id="82847509"/>
<dbReference type="Pfam" id="PF00155">
    <property type="entry name" value="Aminotran_1_2"/>
    <property type="match status" value="1"/>
</dbReference>
<dbReference type="Proteomes" id="UP000009320">
    <property type="component" value="Unassembled WGS sequence"/>
</dbReference>
<dbReference type="GO" id="GO:0006520">
    <property type="term" value="P:amino acid metabolic process"/>
    <property type="evidence" value="ECO:0007669"/>
    <property type="project" value="InterPro"/>
</dbReference>
<comment type="cofactor">
    <cofactor evidence="1 6">
        <name>pyridoxal 5'-phosphate</name>
        <dbReference type="ChEBI" id="CHEBI:597326"/>
    </cofactor>
</comment>
<dbReference type="Gene3D" id="3.40.640.10">
    <property type="entry name" value="Type I PLP-dependent aspartate aminotransferase-like (Major domain)"/>
    <property type="match status" value="1"/>
</dbReference>
<dbReference type="STRING" id="1423758.FC41_GL001111"/>
<evidence type="ECO:0000256" key="4">
    <source>
        <dbReference type="ARBA" id="ARBA00022679"/>
    </source>
</evidence>